<dbReference type="Gene3D" id="1.20.1110.10">
    <property type="entry name" value="Calcium-transporting ATPase, transmembrane domain"/>
    <property type="match status" value="1"/>
</dbReference>
<dbReference type="SUPFAM" id="SSF81653">
    <property type="entry name" value="Calcium ATPase, transduction domain A"/>
    <property type="match status" value="1"/>
</dbReference>
<dbReference type="InterPro" id="IPR008250">
    <property type="entry name" value="ATPase_P-typ_transduc_dom_A_sf"/>
</dbReference>
<evidence type="ECO:0000256" key="1">
    <source>
        <dbReference type="ARBA" id="ARBA00004141"/>
    </source>
</evidence>
<evidence type="ECO:0000256" key="7">
    <source>
        <dbReference type="ARBA" id="ARBA00022967"/>
    </source>
</evidence>
<comment type="subcellular location">
    <subcellularLocation>
        <location evidence="1">Membrane</location>
        <topology evidence="1">Multi-pass membrane protein</topology>
    </subcellularLocation>
</comment>
<feature type="non-terminal residue" evidence="12">
    <location>
        <position position="1"/>
    </location>
</feature>
<accession>A0A955ID35</accession>
<dbReference type="PROSITE" id="PS00154">
    <property type="entry name" value="ATPASE_E1_E2"/>
    <property type="match status" value="1"/>
</dbReference>
<dbReference type="InterPro" id="IPR023299">
    <property type="entry name" value="ATPase_P-typ_cyto_dom_N"/>
</dbReference>
<reference evidence="12" key="2">
    <citation type="journal article" date="2021" name="Microbiome">
        <title>Successional dynamics and alternative stable states in a saline activated sludge microbial community over 9 years.</title>
        <authorList>
            <person name="Wang Y."/>
            <person name="Ye J."/>
            <person name="Ju F."/>
            <person name="Liu L."/>
            <person name="Boyd J.A."/>
            <person name="Deng Y."/>
            <person name="Parks D.H."/>
            <person name="Jiang X."/>
            <person name="Yin X."/>
            <person name="Woodcroft B.J."/>
            <person name="Tyson G.W."/>
            <person name="Hugenholtz P."/>
            <person name="Polz M.F."/>
            <person name="Zhang T."/>
        </authorList>
    </citation>
    <scope>NUCLEOTIDE SEQUENCE</scope>
    <source>
        <strain evidence="12">HKST-UBA12</strain>
    </source>
</reference>
<dbReference type="FunFam" id="2.70.150.10:FF:000042">
    <property type="entry name" value="Plasma membrane ATPase"/>
    <property type="match status" value="1"/>
</dbReference>
<dbReference type="InterPro" id="IPR001757">
    <property type="entry name" value="P_typ_ATPase"/>
</dbReference>
<keyword evidence="6" id="KW-0067">ATP-binding</keyword>
<evidence type="ECO:0000256" key="9">
    <source>
        <dbReference type="ARBA" id="ARBA00023136"/>
    </source>
</evidence>
<dbReference type="PRINTS" id="PR00119">
    <property type="entry name" value="CATATPASE"/>
</dbReference>
<dbReference type="GO" id="GO:0005524">
    <property type="term" value="F:ATP binding"/>
    <property type="evidence" value="ECO:0007669"/>
    <property type="project" value="UniProtKB-KW"/>
</dbReference>
<dbReference type="InterPro" id="IPR023298">
    <property type="entry name" value="ATPase_P-typ_TM_dom_sf"/>
</dbReference>
<evidence type="ECO:0000259" key="11">
    <source>
        <dbReference type="Pfam" id="PF00122"/>
    </source>
</evidence>
<feature type="transmembrane region" description="Helical" evidence="10">
    <location>
        <begin position="151"/>
        <end position="180"/>
    </location>
</feature>
<dbReference type="Gene3D" id="3.40.50.1000">
    <property type="entry name" value="HAD superfamily/HAD-like"/>
    <property type="match status" value="1"/>
</dbReference>
<evidence type="ECO:0000256" key="10">
    <source>
        <dbReference type="SAM" id="Phobius"/>
    </source>
</evidence>
<dbReference type="InterPro" id="IPR023214">
    <property type="entry name" value="HAD_sf"/>
</dbReference>
<dbReference type="AlphaFoldDB" id="A0A955ID35"/>
<keyword evidence="8 10" id="KW-1133">Transmembrane helix</keyword>
<dbReference type="Pfam" id="PF00702">
    <property type="entry name" value="Hydrolase"/>
    <property type="match status" value="1"/>
</dbReference>
<organism evidence="12 13">
    <name type="scientific">Candidatus Dojkabacteria bacterium</name>
    <dbReference type="NCBI Taxonomy" id="2099670"/>
    <lineage>
        <taxon>Bacteria</taxon>
        <taxon>Candidatus Dojkabacteria</taxon>
    </lineage>
</organism>
<evidence type="ECO:0000313" key="13">
    <source>
        <dbReference type="Proteomes" id="UP000760819"/>
    </source>
</evidence>
<feature type="transmembrane region" description="Helical" evidence="10">
    <location>
        <begin position="510"/>
        <end position="528"/>
    </location>
</feature>
<dbReference type="SUPFAM" id="SSF56784">
    <property type="entry name" value="HAD-like"/>
    <property type="match status" value="1"/>
</dbReference>
<keyword evidence="9 10" id="KW-0472">Membrane</keyword>
<feature type="transmembrane region" description="Helical" evidence="10">
    <location>
        <begin position="116"/>
        <end position="139"/>
    </location>
</feature>
<dbReference type="PANTHER" id="PTHR42861">
    <property type="entry name" value="CALCIUM-TRANSPORTING ATPASE"/>
    <property type="match status" value="1"/>
</dbReference>
<reference evidence="12" key="1">
    <citation type="submission" date="2020-04" db="EMBL/GenBank/DDBJ databases">
        <authorList>
            <person name="Zhang T."/>
        </authorList>
    </citation>
    <scope>NUCLEOTIDE SEQUENCE</scope>
    <source>
        <strain evidence="12">HKST-UBA12</strain>
    </source>
</reference>
<sequence>NKEIISYIQVLRDEKWQKIDSRELVPEDIIKLSVGDIAPADCEIVEQSNLSLNESALTGESLPVEKKVGEKIFSGSFLTTGQCTAQVTFTGIHTYLAKSLKVGENSKRRSLLEKDILVIAKYLTVISIASAVIVSIFFLAKQKPVDELLTLNLSIIIAGIPISLTTVMTLIIEFGAINLFNKRVIVRRLSALEELSNVNLLLTDKTGTLTKNEINIHEIKTYQGTSADYVLQLVCIAAQRDPENPINKAIIRRLQDGGIEQLDANLLNFIPADSDRKHSTLTAKISGQQLTIAIGAPQVVQKLTAGTGGADQFLQDVADFAAKGYRTIAVATMPGERETEGMQMTGLIALSDTLREDAPEVLEFLRQNHIATVMVTGDNYLIAQEIATKLGLQGKVMKKSELPEDMKLAKEDYMSIAAFAEVLPTDKFKLVQNAEKYYVVSANGDGVNDIPAIQAANVGMAVASAVSSLKSAADIVLLTDGIAVIKDAIIESRKIFARLFTYAQYRISESLRLIITILLLGLLVGDYPLTPLQIILLALLNDIPIISLAFDRVKVAHRPEMLNVKRRFMISSVWGLIGVMNSLGLFVLTRYIMNLDWGIVQTMFFLKLTVSGHLLIYVTRTRERWYRYLPSKAVVLATMGTQLLASIFAFTGFLMPAAITAPLVLLVWGWSFVWMQVSELAKTFFWNA</sequence>
<evidence type="ECO:0000256" key="2">
    <source>
        <dbReference type="ARBA" id="ARBA00008804"/>
    </source>
</evidence>
<name>A0A955ID35_9BACT</name>
<comment type="caution">
    <text evidence="12">The sequence shown here is derived from an EMBL/GenBank/DDBJ whole genome shotgun (WGS) entry which is preliminary data.</text>
</comment>
<evidence type="ECO:0000313" key="12">
    <source>
        <dbReference type="EMBL" id="MCA9379228.1"/>
    </source>
</evidence>
<dbReference type="SFLD" id="SFLDS00003">
    <property type="entry name" value="Haloacid_Dehalogenase"/>
    <property type="match status" value="1"/>
</dbReference>
<feature type="transmembrane region" description="Helical" evidence="10">
    <location>
        <begin position="599"/>
        <end position="619"/>
    </location>
</feature>
<protein>
    <submittedName>
        <fullName evidence="12">HAD-IC family P-type ATPase</fullName>
    </submittedName>
</protein>
<feature type="transmembrane region" description="Helical" evidence="10">
    <location>
        <begin position="657"/>
        <end position="675"/>
    </location>
</feature>
<keyword evidence="3" id="KW-0597">Phosphoprotein</keyword>
<dbReference type="InterPro" id="IPR044492">
    <property type="entry name" value="P_typ_ATPase_HD_dom"/>
</dbReference>
<dbReference type="InterPro" id="IPR059000">
    <property type="entry name" value="ATPase_P-type_domA"/>
</dbReference>
<dbReference type="SFLD" id="SFLDG00002">
    <property type="entry name" value="C1.7:_P-type_atpase_like"/>
    <property type="match status" value="1"/>
</dbReference>
<dbReference type="Gene3D" id="3.40.1110.10">
    <property type="entry name" value="Calcium-transporting ATPase, cytoplasmic domain N"/>
    <property type="match status" value="1"/>
</dbReference>
<dbReference type="PRINTS" id="PR00120">
    <property type="entry name" value="HATPASE"/>
</dbReference>
<dbReference type="InterPro" id="IPR018303">
    <property type="entry name" value="ATPase_P-typ_P_site"/>
</dbReference>
<proteinExistence type="inferred from homology"/>
<keyword evidence="7" id="KW-1278">Translocase</keyword>
<keyword evidence="5" id="KW-0547">Nucleotide-binding</keyword>
<evidence type="ECO:0000256" key="4">
    <source>
        <dbReference type="ARBA" id="ARBA00022692"/>
    </source>
</evidence>
<dbReference type="Pfam" id="PF00122">
    <property type="entry name" value="E1-E2_ATPase"/>
    <property type="match status" value="1"/>
</dbReference>
<keyword evidence="4 10" id="KW-0812">Transmembrane</keyword>
<dbReference type="EMBL" id="JAGQLI010000114">
    <property type="protein sequence ID" value="MCA9379228.1"/>
    <property type="molecule type" value="Genomic_DNA"/>
</dbReference>
<feature type="domain" description="P-type ATPase A" evidence="11">
    <location>
        <begin position="8"/>
        <end position="100"/>
    </location>
</feature>
<dbReference type="SUPFAM" id="SSF81665">
    <property type="entry name" value="Calcium ATPase, transmembrane domain M"/>
    <property type="match status" value="1"/>
</dbReference>
<evidence type="ECO:0000256" key="3">
    <source>
        <dbReference type="ARBA" id="ARBA00022553"/>
    </source>
</evidence>
<dbReference type="SFLD" id="SFLDF00027">
    <property type="entry name" value="p-type_atpase"/>
    <property type="match status" value="1"/>
</dbReference>
<dbReference type="GO" id="GO:0016020">
    <property type="term" value="C:membrane"/>
    <property type="evidence" value="ECO:0007669"/>
    <property type="project" value="UniProtKB-SubCell"/>
</dbReference>
<dbReference type="Proteomes" id="UP000760819">
    <property type="component" value="Unassembled WGS sequence"/>
</dbReference>
<dbReference type="InterPro" id="IPR036412">
    <property type="entry name" value="HAD-like_sf"/>
</dbReference>
<feature type="transmembrane region" description="Helical" evidence="10">
    <location>
        <begin position="573"/>
        <end position="593"/>
    </location>
</feature>
<gene>
    <name evidence="12" type="ORF">KC640_02260</name>
</gene>
<dbReference type="Gene3D" id="2.70.150.10">
    <property type="entry name" value="Calcium-transporting ATPase, cytoplasmic transduction domain A"/>
    <property type="match status" value="1"/>
</dbReference>
<feature type="transmembrane region" description="Helical" evidence="10">
    <location>
        <begin position="534"/>
        <end position="553"/>
    </location>
</feature>
<evidence type="ECO:0000256" key="6">
    <source>
        <dbReference type="ARBA" id="ARBA00022840"/>
    </source>
</evidence>
<evidence type="ECO:0000256" key="5">
    <source>
        <dbReference type="ARBA" id="ARBA00022741"/>
    </source>
</evidence>
<dbReference type="NCBIfam" id="TIGR01494">
    <property type="entry name" value="ATPase_P-type"/>
    <property type="match status" value="2"/>
</dbReference>
<comment type="similarity">
    <text evidence="2">Belongs to the cation transport ATPase (P-type) (TC 3.A.3) family. Type IIIA subfamily.</text>
</comment>
<dbReference type="GO" id="GO:0016887">
    <property type="term" value="F:ATP hydrolysis activity"/>
    <property type="evidence" value="ECO:0007669"/>
    <property type="project" value="InterPro"/>
</dbReference>
<evidence type="ECO:0000256" key="8">
    <source>
        <dbReference type="ARBA" id="ARBA00022989"/>
    </source>
</evidence>